<comment type="caution">
    <text evidence="2">The sequence shown here is derived from an EMBL/GenBank/DDBJ whole genome shotgun (WGS) entry which is preliminary data.</text>
</comment>
<reference evidence="2" key="1">
    <citation type="journal article" date="2019" name="bioRxiv">
        <title>The Genome of the Zebra Mussel, Dreissena polymorpha: A Resource for Invasive Species Research.</title>
        <authorList>
            <person name="McCartney M.A."/>
            <person name="Auch B."/>
            <person name="Kono T."/>
            <person name="Mallez S."/>
            <person name="Zhang Y."/>
            <person name="Obille A."/>
            <person name="Becker A."/>
            <person name="Abrahante J.E."/>
            <person name="Garbe J."/>
            <person name="Badalamenti J.P."/>
            <person name="Herman A."/>
            <person name="Mangelson H."/>
            <person name="Liachko I."/>
            <person name="Sullivan S."/>
            <person name="Sone E.D."/>
            <person name="Koren S."/>
            <person name="Silverstein K.A.T."/>
            <person name="Beckman K.B."/>
            <person name="Gohl D.M."/>
        </authorList>
    </citation>
    <scope>NUCLEOTIDE SEQUENCE</scope>
    <source>
        <strain evidence="2">Duluth1</strain>
        <tissue evidence="2">Whole animal</tissue>
    </source>
</reference>
<accession>A0A9D4F3I8</accession>
<proteinExistence type="predicted"/>
<feature type="compositionally biased region" description="Polar residues" evidence="1">
    <location>
        <begin position="32"/>
        <end position="44"/>
    </location>
</feature>
<evidence type="ECO:0000313" key="2">
    <source>
        <dbReference type="EMBL" id="KAH3791138.1"/>
    </source>
</evidence>
<protein>
    <submittedName>
        <fullName evidence="2">Uncharacterized protein</fullName>
    </submittedName>
</protein>
<sequence>MQPKTSSERYNTADPDMSRKHHSRHGPGHAIFNTNSLGDTNSMGQQRRLCQCTAPGQSVWRYILPWRLLDRV</sequence>
<keyword evidence="3" id="KW-1185">Reference proteome</keyword>
<gene>
    <name evidence="2" type="ORF">DPMN_144618</name>
</gene>
<evidence type="ECO:0000256" key="1">
    <source>
        <dbReference type="SAM" id="MobiDB-lite"/>
    </source>
</evidence>
<dbReference type="Proteomes" id="UP000828390">
    <property type="component" value="Unassembled WGS sequence"/>
</dbReference>
<feature type="compositionally biased region" description="Polar residues" evidence="1">
    <location>
        <begin position="1"/>
        <end position="10"/>
    </location>
</feature>
<feature type="region of interest" description="Disordered" evidence="1">
    <location>
        <begin position="1"/>
        <end position="44"/>
    </location>
</feature>
<evidence type="ECO:0000313" key="3">
    <source>
        <dbReference type="Proteomes" id="UP000828390"/>
    </source>
</evidence>
<dbReference type="AlphaFoldDB" id="A0A9D4F3I8"/>
<reference evidence="2" key="2">
    <citation type="submission" date="2020-11" db="EMBL/GenBank/DDBJ databases">
        <authorList>
            <person name="McCartney M.A."/>
            <person name="Auch B."/>
            <person name="Kono T."/>
            <person name="Mallez S."/>
            <person name="Becker A."/>
            <person name="Gohl D.M."/>
            <person name="Silverstein K.A.T."/>
            <person name="Koren S."/>
            <person name="Bechman K.B."/>
            <person name="Herman A."/>
            <person name="Abrahante J.E."/>
            <person name="Garbe J."/>
        </authorList>
    </citation>
    <scope>NUCLEOTIDE SEQUENCE</scope>
    <source>
        <strain evidence="2">Duluth1</strain>
        <tissue evidence="2">Whole animal</tissue>
    </source>
</reference>
<organism evidence="2 3">
    <name type="scientific">Dreissena polymorpha</name>
    <name type="common">Zebra mussel</name>
    <name type="synonym">Mytilus polymorpha</name>
    <dbReference type="NCBI Taxonomy" id="45954"/>
    <lineage>
        <taxon>Eukaryota</taxon>
        <taxon>Metazoa</taxon>
        <taxon>Spiralia</taxon>
        <taxon>Lophotrochozoa</taxon>
        <taxon>Mollusca</taxon>
        <taxon>Bivalvia</taxon>
        <taxon>Autobranchia</taxon>
        <taxon>Heteroconchia</taxon>
        <taxon>Euheterodonta</taxon>
        <taxon>Imparidentia</taxon>
        <taxon>Neoheterodontei</taxon>
        <taxon>Myida</taxon>
        <taxon>Dreissenoidea</taxon>
        <taxon>Dreissenidae</taxon>
        <taxon>Dreissena</taxon>
    </lineage>
</organism>
<dbReference type="EMBL" id="JAIWYP010000007">
    <property type="protein sequence ID" value="KAH3791138.1"/>
    <property type="molecule type" value="Genomic_DNA"/>
</dbReference>
<name>A0A9D4F3I8_DREPO</name>